<keyword evidence="3" id="KW-0728">SH3 domain</keyword>
<dbReference type="GO" id="GO:0030659">
    <property type="term" value="C:cytoplasmic vesicle membrane"/>
    <property type="evidence" value="ECO:0007669"/>
    <property type="project" value="UniProtKB-SubCell"/>
</dbReference>
<dbReference type="Gene3D" id="3.30.1520.10">
    <property type="entry name" value="Phox-like domain"/>
    <property type="match status" value="1"/>
</dbReference>
<evidence type="ECO:0000313" key="8">
    <source>
        <dbReference type="Proteomes" id="UP000887540"/>
    </source>
</evidence>
<dbReference type="WBParaSite" id="ACRNAN_Path_1310.g5144.t1">
    <property type="protein sequence ID" value="ACRNAN_Path_1310.g5144.t1"/>
    <property type="gene ID" value="ACRNAN_Path_1310.g5144"/>
</dbReference>
<dbReference type="Pfam" id="PF00787">
    <property type="entry name" value="PX"/>
    <property type="match status" value="1"/>
</dbReference>
<dbReference type="InterPro" id="IPR001683">
    <property type="entry name" value="PX_dom"/>
</dbReference>
<keyword evidence="5" id="KW-0968">Cytoplasmic vesicle</keyword>
<feature type="compositionally biased region" description="Polar residues" evidence="6">
    <location>
        <begin position="312"/>
        <end position="325"/>
    </location>
</feature>
<feature type="compositionally biased region" description="Polar residues" evidence="6">
    <location>
        <begin position="146"/>
        <end position="156"/>
    </location>
</feature>
<dbReference type="SUPFAM" id="SSF64268">
    <property type="entry name" value="PX domain"/>
    <property type="match status" value="1"/>
</dbReference>
<dbReference type="PROSITE" id="PS50195">
    <property type="entry name" value="PX"/>
    <property type="match status" value="1"/>
</dbReference>
<dbReference type="PANTHER" id="PTHR45827:SF1">
    <property type="entry name" value="SORTING NEXIN"/>
    <property type="match status" value="1"/>
</dbReference>
<feature type="compositionally biased region" description="Low complexity" evidence="6">
    <location>
        <begin position="99"/>
        <end position="111"/>
    </location>
</feature>
<dbReference type="SUPFAM" id="SSF103657">
    <property type="entry name" value="BAR/IMD domain-like"/>
    <property type="match status" value="1"/>
</dbReference>
<dbReference type="GO" id="GO:0035091">
    <property type="term" value="F:phosphatidylinositol binding"/>
    <property type="evidence" value="ECO:0007669"/>
    <property type="project" value="InterPro"/>
</dbReference>
<dbReference type="CDD" id="cd07626">
    <property type="entry name" value="BAR_SNX9_like"/>
    <property type="match status" value="1"/>
</dbReference>
<dbReference type="InterPro" id="IPR027267">
    <property type="entry name" value="AH/BAR_dom_sf"/>
</dbReference>
<feature type="compositionally biased region" description="Basic and acidic residues" evidence="6">
    <location>
        <begin position="66"/>
        <end position="98"/>
    </location>
</feature>
<sequence>MLFTSGLRKAVGTQGKGDSSRLLELKRAQLRRRHTCATILSANQQHPVVEKKLIPVLETFVEQEDSGGRLEAHVDKSADLRRQRSNLELRERSEEREQSSSSNLLKSSLPPTTAPPPLPPVMSMPPKPMFGGAPPVNDPPLPLPTRVTSLTSNGSKNFDPWDSPNIPVPPPYLATPANAPISAQSLPPPPAFGASMGSTSQNHNVQDDDFDDDWSDDDEELPDGPGRGSSTEDRLKATAAATPAMANGKRQKSRSRSHSRATSDSHTEFSTDEEGAIESVKPKATDAKEGGANEKVDVSSKIAHEEKLAAKRNSSVAKESTSTAAQRMAVSRSRSAGPDTMSATGKPGTVRMKTMNRFSNFVKTGMESYILAQTKMTTPSTEKHQVILAGNLVEWAAPRDFYQCIIDKPKKESKLKGLKSFIAYSMTCSLTGIQVSRRYKHFDWLHEQLSNKYLLVALPPLPEKQVSGRYEEDLIEHRKCILQLWANKICRHPVLSHSEVWKHFMTCTDEKKWKIGKRQAEKDEYVGGNFFNCVTTPPQPVDLAKAETQIETFSKSMRSLDESVKTMFERVNESQKRMIGPYKSNWQKMAAAFMSLGQSFEADQTTSSTGVKNAIKESANVLHKIGSQHEENGKKEMEQLLDWLYVYKGICANVPDILNVHKSAFSKLRDNERLQAEGKLSPAEADAIRQRVDVVTYAMLAEINHLNQERNDDFRQMLGSYFSQQAQFYTGIGQQLGQLAEQFKKS</sequence>
<evidence type="ECO:0000259" key="7">
    <source>
        <dbReference type="PROSITE" id="PS50195"/>
    </source>
</evidence>
<evidence type="ECO:0000256" key="1">
    <source>
        <dbReference type="ARBA" id="ARBA00004156"/>
    </source>
</evidence>
<dbReference type="FunFam" id="3.30.1520.10:FF:000004">
    <property type="entry name" value="Sorting nexin"/>
    <property type="match status" value="1"/>
</dbReference>
<evidence type="ECO:0000256" key="2">
    <source>
        <dbReference type="ARBA" id="ARBA00010883"/>
    </source>
</evidence>
<proteinExistence type="inferred from homology"/>
<comment type="subcellular location">
    <subcellularLocation>
        <location evidence="1">Cytoplasmic vesicle membrane</location>
    </subcellularLocation>
</comment>
<organism evidence="8 9">
    <name type="scientific">Acrobeloides nanus</name>
    <dbReference type="NCBI Taxonomy" id="290746"/>
    <lineage>
        <taxon>Eukaryota</taxon>
        <taxon>Metazoa</taxon>
        <taxon>Ecdysozoa</taxon>
        <taxon>Nematoda</taxon>
        <taxon>Chromadorea</taxon>
        <taxon>Rhabditida</taxon>
        <taxon>Tylenchina</taxon>
        <taxon>Cephalobomorpha</taxon>
        <taxon>Cephaloboidea</taxon>
        <taxon>Cephalobidae</taxon>
        <taxon>Acrobeloides</taxon>
    </lineage>
</organism>
<dbReference type="CDD" id="cd06862">
    <property type="entry name" value="PX_SNX9_18_like"/>
    <property type="match status" value="1"/>
</dbReference>
<name>A0A914BYQ7_9BILA</name>
<dbReference type="SMART" id="SM00312">
    <property type="entry name" value="PX"/>
    <property type="match status" value="1"/>
</dbReference>
<dbReference type="InterPro" id="IPR036871">
    <property type="entry name" value="PX_dom_sf"/>
</dbReference>
<dbReference type="PANTHER" id="PTHR45827">
    <property type="entry name" value="SORTING NEXIN"/>
    <property type="match status" value="1"/>
</dbReference>
<dbReference type="GO" id="GO:0016197">
    <property type="term" value="P:endosomal transport"/>
    <property type="evidence" value="ECO:0007669"/>
    <property type="project" value="TreeGrafter"/>
</dbReference>
<feature type="region of interest" description="Disordered" evidence="6">
    <location>
        <begin position="64"/>
        <end position="350"/>
    </location>
</feature>
<dbReference type="Pfam" id="PF10456">
    <property type="entry name" value="BAR_3_WASP_bdg"/>
    <property type="match status" value="1"/>
</dbReference>
<dbReference type="GO" id="GO:0097320">
    <property type="term" value="P:plasma membrane tubulation"/>
    <property type="evidence" value="ECO:0007669"/>
    <property type="project" value="TreeGrafter"/>
</dbReference>
<feature type="compositionally biased region" description="Acidic residues" evidence="6">
    <location>
        <begin position="207"/>
        <end position="222"/>
    </location>
</feature>
<dbReference type="Gene3D" id="1.20.1270.60">
    <property type="entry name" value="Arfaptin homology (AH) domain/BAR domain"/>
    <property type="match status" value="1"/>
</dbReference>
<reference evidence="9" key="1">
    <citation type="submission" date="2022-11" db="UniProtKB">
        <authorList>
            <consortium name="WormBaseParasite"/>
        </authorList>
    </citation>
    <scope>IDENTIFICATION</scope>
</reference>
<dbReference type="InterPro" id="IPR019497">
    <property type="entry name" value="Sorting_nexin_WASP-bd-dom"/>
</dbReference>
<feature type="compositionally biased region" description="Basic and acidic residues" evidence="6">
    <location>
        <begin position="280"/>
        <end position="309"/>
    </location>
</feature>
<feature type="compositionally biased region" description="Basic residues" evidence="6">
    <location>
        <begin position="249"/>
        <end position="259"/>
    </location>
</feature>
<feature type="compositionally biased region" description="Pro residues" evidence="6">
    <location>
        <begin position="112"/>
        <end position="128"/>
    </location>
</feature>
<evidence type="ECO:0000313" key="9">
    <source>
        <dbReference type="WBParaSite" id="ACRNAN_Path_1310.g5144.t1"/>
    </source>
</evidence>
<dbReference type="GO" id="GO:0006897">
    <property type="term" value="P:endocytosis"/>
    <property type="evidence" value="ECO:0007669"/>
    <property type="project" value="TreeGrafter"/>
</dbReference>
<dbReference type="AlphaFoldDB" id="A0A914BYQ7"/>
<protein>
    <submittedName>
        <fullName evidence="9">PX domain-containing protein</fullName>
    </submittedName>
</protein>
<feature type="compositionally biased region" description="Low complexity" evidence="6">
    <location>
        <begin position="237"/>
        <end position="246"/>
    </location>
</feature>
<evidence type="ECO:0000256" key="5">
    <source>
        <dbReference type="ARBA" id="ARBA00023329"/>
    </source>
</evidence>
<accession>A0A914BYQ7</accession>
<feature type="domain" description="PX" evidence="7">
    <location>
        <begin position="402"/>
        <end position="511"/>
    </location>
</feature>
<dbReference type="GO" id="GO:0005886">
    <property type="term" value="C:plasma membrane"/>
    <property type="evidence" value="ECO:0007669"/>
    <property type="project" value="TreeGrafter"/>
</dbReference>
<keyword evidence="8" id="KW-1185">Reference proteome</keyword>
<dbReference type="Proteomes" id="UP000887540">
    <property type="component" value="Unplaced"/>
</dbReference>
<keyword evidence="4" id="KW-0472">Membrane</keyword>
<evidence type="ECO:0000256" key="6">
    <source>
        <dbReference type="SAM" id="MobiDB-lite"/>
    </source>
</evidence>
<evidence type="ECO:0000256" key="3">
    <source>
        <dbReference type="ARBA" id="ARBA00022443"/>
    </source>
</evidence>
<evidence type="ECO:0000256" key="4">
    <source>
        <dbReference type="ARBA" id="ARBA00023136"/>
    </source>
</evidence>
<comment type="similarity">
    <text evidence="2">Belongs to the sorting nexin family.</text>
</comment>